<evidence type="ECO:0000313" key="3">
    <source>
        <dbReference type="EMBL" id="OTG18180.1"/>
    </source>
</evidence>
<dbReference type="EMBL" id="CM007897">
    <property type="protein sequence ID" value="OTG18180.1"/>
    <property type="molecule type" value="Genomic_DNA"/>
</dbReference>
<evidence type="ECO:0000313" key="2">
    <source>
        <dbReference type="EMBL" id="KAF5794816.1"/>
    </source>
</evidence>
<dbReference type="Proteomes" id="UP000215914">
    <property type="component" value="Chromosome 8"/>
</dbReference>
<name>A0A251U4B3_HELAN</name>
<evidence type="ECO:0000256" key="1">
    <source>
        <dbReference type="SAM" id="MobiDB-lite"/>
    </source>
</evidence>
<dbReference type="AlphaFoldDB" id="A0A251U4B3"/>
<keyword evidence="4" id="KW-1185">Reference proteome</keyword>
<accession>A0A251U4B3</accession>
<gene>
    <name evidence="3" type="ORF">HannXRQ_Chr08g0220291</name>
    <name evidence="2" type="ORF">HanXRQr2_Chr08g0332401</name>
</gene>
<proteinExistence type="predicted"/>
<reference evidence="2 4" key="1">
    <citation type="journal article" date="2017" name="Nature">
        <title>The sunflower genome provides insights into oil metabolism, flowering and Asterid evolution.</title>
        <authorList>
            <person name="Badouin H."/>
            <person name="Gouzy J."/>
            <person name="Grassa C.J."/>
            <person name="Murat F."/>
            <person name="Staton S.E."/>
            <person name="Cottret L."/>
            <person name="Lelandais-Briere C."/>
            <person name="Owens G.L."/>
            <person name="Carrere S."/>
            <person name="Mayjonade B."/>
            <person name="Legrand L."/>
            <person name="Gill N."/>
            <person name="Kane N.C."/>
            <person name="Bowers J.E."/>
            <person name="Hubner S."/>
            <person name="Bellec A."/>
            <person name="Berard A."/>
            <person name="Berges H."/>
            <person name="Blanchet N."/>
            <person name="Boniface M.C."/>
            <person name="Brunel D."/>
            <person name="Catrice O."/>
            <person name="Chaidir N."/>
            <person name="Claudel C."/>
            <person name="Donnadieu C."/>
            <person name="Faraut T."/>
            <person name="Fievet G."/>
            <person name="Helmstetter N."/>
            <person name="King M."/>
            <person name="Knapp S.J."/>
            <person name="Lai Z."/>
            <person name="Le Paslier M.C."/>
            <person name="Lippi Y."/>
            <person name="Lorenzon L."/>
            <person name="Mandel J.R."/>
            <person name="Marage G."/>
            <person name="Marchand G."/>
            <person name="Marquand E."/>
            <person name="Bret-Mestries E."/>
            <person name="Morien E."/>
            <person name="Nambeesan S."/>
            <person name="Nguyen T."/>
            <person name="Pegot-Espagnet P."/>
            <person name="Pouilly N."/>
            <person name="Raftis F."/>
            <person name="Sallet E."/>
            <person name="Schiex T."/>
            <person name="Thomas J."/>
            <person name="Vandecasteele C."/>
            <person name="Vares D."/>
            <person name="Vear F."/>
            <person name="Vautrin S."/>
            <person name="Crespi M."/>
            <person name="Mangin B."/>
            <person name="Burke J.M."/>
            <person name="Salse J."/>
            <person name="Munos S."/>
            <person name="Vincourt P."/>
            <person name="Rieseberg L.H."/>
            <person name="Langlade N.B."/>
        </authorList>
    </citation>
    <scope>NUCLEOTIDE SEQUENCE [LARGE SCALE GENOMIC DNA]</scope>
    <source>
        <strain evidence="4">cv. SF193</strain>
        <tissue evidence="2">Leaves</tissue>
    </source>
</reference>
<sequence length="65" mass="6800">MGQEIIVVATSATAAAPPPPPPTSLAPGFRFHPTDEEHGSRNHRRCRSHLGSGFITADVATPAIV</sequence>
<organism evidence="3 4">
    <name type="scientific">Helianthus annuus</name>
    <name type="common">Common sunflower</name>
    <dbReference type="NCBI Taxonomy" id="4232"/>
    <lineage>
        <taxon>Eukaryota</taxon>
        <taxon>Viridiplantae</taxon>
        <taxon>Streptophyta</taxon>
        <taxon>Embryophyta</taxon>
        <taxon>Tracheophyta</taxon>
        <taxon>Spermatophyta</taxon>
        <taxon>Magnoliopsida</taxon>
        <taxon>eudicotyledons</taxon>
        <taxon>Gunneridae</taxon>
        <taxon>Pentapetalae</taxon>
        <taxon>asterids</taxon>
        <taxon>campanulids</taxon>
        <taxon>Asterales</taxon>
        <taxon>Asteraceae</taxon>
        <taxon>Asteroideae</taxon>
        <taxon>Heliantheae alliance</taxon>
        <taxon>Heliantheae</taxon>
        <taxon>Helianthus</taxon>
    </lineage>
</organism>
<feature type="region of interest" description="Disordered" evidence="1">
    <location>
        <begin position="9"/>
        <end position="46"/>
    </location>
</feature>
<dbReference type="Gramene" id="mRNA:HanXRQr2_Chr08g0332401">
    <property type="protein sequence ID" value="CDS:HanXRQr2_Chr08g0332401.1"/>
    <property type="gene ID" value="HanXRQr2_Chr08g0332401"/>
</dbReference>
<evidence type="ECO:0000313" key="4">
    <source>
        <dbReference type="Proteomes" id="UP000215914"/>
    </source>
</evidence>
<dbReference type="InParanoid" id="A0A251U4B3"/>
<reference evidence="3" key="2">
    <citation type="submission" date="2017-02" db="EMBL/GenBank/DDBJ databases">
        <title>Sunflower complete genome.</title>
        <authorList>
            <person name="Langlade N."/>
            <person name="Munos S."/>
        </authorList>
    </citation>
    <scope>NUCLEOTIDE SEQUENCE [LARGE SCALE GENOMIC DNA]</scope>
    <source>
        <tissue evidence="3">Leaves</tissue>
    </source>
</reference>
<protein>
    <submittedName>
        <fullName evidence="3">Uncharacterized protein</fullName>
    </submittedName>
</protein>
<reference evidence="2" key="3">
    <citation type="submission" date="2020-06" db="EMBL/GenBank/DDBJ databases">
        <title>Helianthus annuus Genome sequencing and assembly Release 2.</title>
        <authorList>
            <person name="Gouzy J."/>
            <person name="Langlade N."/>
            <person name="Munos S."/>
        </authorList>
    </citation>
    <scope>NUCLEOTIDE SEQUENCE</scope>
    <source>
        <tissue evidence="2">Leaves</tissue>
    </source>
</reference>
<dbReference type="EMBL" id="MNCJ02000323">
    <property type="protein sequence ID" value="KAF5794816.1"/>
    <property type="molecule type" value="Genomic_DNA"/>
</dbReference>